<dbReference type="Gene3D" id="3.30.300.30">
    <property type="match status" value="1"/>
</dbReference>
<keyword evidence="4" id="KW-0597">Phosphoprotein</keyword>
<dbReference type="GO" id="GO:0031177">
    <property type="term" value="F:phosphopantetheine binding"/>
    <property type="evidence" value="ECO:0007669"/>
    <property type="project" value="InterPro"/>
</dbReference>
<dbReference type="NCBIfam" id="TIGR01733">
    <property type="entry name" value="AA-adenyl-dom"/>
    <property type="match status" value="1"/>
</dbReference>
<dbReference type="Gene3D" id="3.30.559.10">
    <property type="entry name" value="Chloramphenicol acetyltransferase-like domain"/>
    <property type="match status" value="2"/>
</dbReference>
<keyword evidence="7" id="KW-1185">Reference proteome</keyword>
<dbReference type="STRING" id="53406.SAMN05421553_2909"/>
<comment type="cofactor">
    <cofactor evidence="1">
        <name>pantetheine 4'-phosphate</name>
        <dbReference type="ChEBI" id="CHEBI:47942"/>
    </cofactor>
</comment>
<dbReference type="PROSITE" id="PS50075">
    <property type="entry name" value="CARRIER"/>
    <property type="match status" value="2"/>
</dbReference>
<evidence type="ECO:0000313" key="6">
    <source>
        <dbReference type="EMBL" id="SED57616.1"/>
    </source>
</evidence>
<keyword evidence="3" id="KW-0596">Phosphopantetheine</keyword>
<dbReference type="InterPro" id="IPR010071">
    <property type="entry name" value="AA_adenyl_dom"/>
</dbReference>
<dbReference type="RefSeq" id="WP_244161164.1">
    <property type="nucleotide sequence ID" value="NZ_CP156749.1"/>
</dbReference>
<proteinExistence type="inferred from homology"/>
<evidence type="ECO:0000256" key="3">
    <source>
        <dbReference type="ARBA" id="ARBA00022450"/>
    </source>
</evidence>
<dbReference type="GO" id="GO:0009366">
    <property type="term" value="C:enterobactin synthetase complex"/>
    <property type="evidence" value="ECO:0007669"/>
    <property type="project" value="TreeGrafter"/>
</dbReference>
<dbReference type="Pfam" id="PF13193">
    <property type="entry name" value="AMP-binding_C"/>
    <property type="match status" value="1"/>
</dbReference>
<evidence type="ECO:0000256" key="2">
    <source>
        <dbReference type="ARBA" id="ARBA00006432"/>
    </source>
</evidence>
<dbReference type="SMART" id="SM00823">
    <property type="entry name" value="PKS_PP"/>
    <property type="match status" value="2"/>
</dbReference>
<organism evidence="6 7">
    <name type="scientific">Pseudomonas anguilliseptica</name>
    <dbReference type="NCBI Taxonomy" id="53406"/>
    <lineage>
        <taxon>Bacteria</taxon>
        <taxon>Pseudomonadati</taxon>
        <taxon>Pseudomonadota</taxon>
        <taxon>Gammaproteobacteria</taxon>
        <taxon>Pseudomonadales</taxon>
        <taxon>Pseudomonadaceae</taxon>
        <taxon>Pseudomonas</taxon>
    </lineage>
</organism>
<feature type="domain" description="Carrier" evidence="5">
    <location>
        <begin position="924"/>
        <end position="999"/>
    </location>
</feature>
<dbReference type="FunFam" id="3.40.50.12780:FF:000012">
    <property type="entry name" value="Non-ribosomal peptide synthetase"/>
    <property type="match status" value="1"/>
</dbReference>
<accession>A0A1H5BTB0</accession>
<dbReference type="InterPro" id="IPR023213">
    <property type="entry name" value="CAT-like_dom_sf"/>
</dbReference>
<dbReference type="Gene3D" id="1.10.1200.10">
    <property type="entry name" value="ACP-like"/>
    <property type="match status" value="2"/>
</dbReference>
<dbReference type="PROSITE" id="PS00455">
    <property type="entry name" value="AMP_BINDING"/>
    <property type="match status" value="1"/>
</dbReference>
<dbReference type="InterPro" id="IPR025110">
    <property type="entry name" value="AMP-bd_C"/>
</dbReference>
<dbReference type="PROSITE" id="PS00012">
    <property type="entry name" value="PHOSPHOPANTETHEINE"/>
    <property type="match status" value="1"/>
</dbReference>
<dbReference type="InterPro" id="IPR009081">
    <property type="entry name" value="PP-bd_ACP"/>
</dbReference>
<dbReference type="Pfam" id="PF00668">
    <property type="entry name" value="Condensation"/>
    <property type="match status" value="2"/>
</dbReference>
<evidence type="ECO:0000256" key="1">
    <source>
        <dbReference type="ARBA" id="ARBA00001957"/>
    </source>
</evidence>
<dbReference type="Gene3D" id="3.30.559.30">
    <property type="entry name" value="Nonribosomal peptide synthetase, condensation domain"/>
    <property type="match status" value="2"/>
</dbReference>
<dbReference type="SUPFAM" id="SSF52777">
    <property type="entry name" value="CoA-dependent acyltransferases"/>
    <property type="match status" value="4"/>
</dbReference>
<gene>
    <name evidence="6" type="ORF">SAMN05421553_2909</name>
</gene>
<dbReference type="CDD" id="cd05930">
    <property type="entry name" value="A_NRPS"/>
    <property type="match status" value="1"/>
</dbReference>
<feature type="domain" description="Carrier" evidence="5">
    <location>
        <begin position="1462"/>
        <end position="1537"/>
    </location>
</feature>
<dbReference type="CDD" id="cd19531">
    <property type="entry name" value="LCL_NRPS-like"/>
    <property type="match status" value="1"/>
</dbReference>
<dbReference type="InterPro" id="IPR000873">
    <property type="entry name" value="AMP-dep_synth/lig_dom"/>
</dbReference>
<dbReference type="InterPro" id="IPR006162">
    <property type="entry name" value="Ppantetheine_attach_site"/>
</dbReference>
<dbReference type="InterPro" id="IPR036736">
    <property type="entry name" value="ACP-like_sf"/>
</dbReference>
<dbReference type="Proteomes" id="UP000242849">
    <property type="component" value="Unassembled WGS sequence"/>
</dbReference>
<dbReference type="FunFam" id="3.40.50.980:FF:000001">
    <property type="entry name" value="Non-ribosomal peptide synthetase"/>
    <property type="match status" value="1"/>
</dbReference>
<dbReference type="InterPro" id="IPR045851">
    <property type="entry name" value="AMP-bd_C_sf"/>
</dbReference>
<evidence type="ECO:0000256" key="4">
    <source>
        <dbReference type="ARBA" id="ARBA00022553"/>
    </source>
</evidence>
<dbReference type="InterPro" id="IPR020806">
    <property type="entry name" value="PKS_PP-bd"/>
</dbReference>
<evidence type="ECO:0000313" key="7">
    <source>
        <dbReference type="Proteomes" id="UP000242849"/>
    </source>
</evidence>
<dbReference type="InterPro" id="IPR020845">
    <property type="entry name" value="AMP-binding_CS"/>
</dbReference>
<dbReference type="Gene3D" id="3.40.50.980">
    <property type="match status" value="2"/>
</dbReference>
<dbReference type="SUPFAM" id="SSF47336">
    <property type="entry name" value="ACP-like"/>
    <property type="match status" value="2"/>
</dbReference>
<dbReference type="InterPro" id="IPR001242">
    <property type="entry name" value="Condensation_dom"/>
</dbReference>
<dbReference type="PANTHER" id="PTHR45527">
    <property type="entry name" value="NONRIBOSOMAL PEPTIDE SYNTHETASE"/>
    <property type="match status" value="1"/>
</dbReference>
<dbReference type="GO" id="GO:0043041">
    <property type="term" value="P:amino acid activation for nonribosomal peptide biosynthetic process"/>
    <property type="evidence" value="ECO:0007669"/>
    <property type="project" value="TreeGrafter"/>
</dbReference>
<dbReference type="FunFam" id="3.30.559.10:FF:000012">
    <property type="entry name" value="Non-ribosomal peptide synthetase"/>
    <property type="match status" value="1"/>
</dbReference>
<dbReference type="FunFam" id="3.30.300.30:FF:000010">
    <property type="entry name" value="Enterobactin synthetase component F"/>
    <property type="match status" value="1"/>
</dbReference>
<protein>
    <submittedName>
        <fullName evidence="6">Amino acid adenylation domain-containing protein</fullName>
    </submittedName>
</protein>
<dbReference type="GO" id="GO:0009239">
    <property type="term" value="P:enterobactin biosynthetic process"/>
    <property type="evidence" value="ECO:0007669"/>
    <property type="project" value="TreeGrafter"/>
</dbReference>
<comment type="similarity">
    <text evidence="2">Belongs to the ATP-dependent AMP-binding enzyme family.</text>
</comment>
<reference evidence="7" key="1">
    <citation type="submission" date="2016-10" db="EMBL/GenBank/DDBJ databases">
        <authorList>
            <person name="Varghese N."/>
            <person name="Submissions S."/>
        </authorList>
    </citation>
    <scope>NUCLEOTIDE SEQUENCE [LARGE SCALE GENOMIC DNA]</scope>
    <source>
        <strain evidence="7">DSM 12111</strain>
    </source>
</reference>
<dbReference type="Pfam" id="PF00550">
    <property type="entry name" value="PP-binding"/>
    <property type="match status" value="2"/>
</dbReference>
<dbReference type="EMBL" id="FNSC01000001">
    <property type="protein sequence ID" value="SED57616.1"/>
    <property type="molecule type" value="Genomic_DNA"/>
</dbReference>
<dbReference type="GO" id="GO:0005829">
    <property type="term" value="C:cytosol"/>
    <property type="evidence" value="ECO:0007669"/>
    <property type="project" value="TreeGrafter"/>
</dbReference>
<evidence type="ECO:0000259" key="5">
    <source>
        <dbReference type="PROSITE" id="PS50075"/>
    </source>
</evidence>
<sequence>MSIEGFRPALQQTRHWRIAPHAVAHLRAELPAAIDPQRLHAALGQLLARHEILRTRLTAVPGMQLPVQVIAEELNFSWQVVEASTADAEARLQAELAASAANPEQPPLAAALLCNGPSNQLLLALPAANADAETLELLLSELAALYQGQPLDDEPVQYADFAEWQHELISGPDGDAGRAFWQRQQAAELLSPVHPWQNPRAEQGYRPARIEKNLSASAHDRLHSTLAGLATQPATVFGLCWAALLQRHLGLPRLLLGCCHAGRNDATQTAFGAYAKALPLLFAVDENQSLAALCGEFGALLAEAEAWQESWPGEAPGLPFSFRYSQSTPCAWPIAELQADGDPATLMLDVQARDGQFAFALRYDASRFTGHAAELILEQFLSLCEQACSASQRPLREASGIGARQAEWLAELNRTEAHIAAPALLHQLFEAQIEANPTAIALSHGGVQLSYAELERQANRLAHRLRQAGLQAGQPVGLFLGRSSEAIVAILGILKAGGAYLPLDPAYPAERLADMLEQTQAPLLLSVSALSERLPVGNYQTLWLDGEDDAELPEQRPAAIGHPDQLAYLIFTSGSTGRPKGVMVSHRNAVHSTSARWLGYQEPLASFLLVSGLAFDSSVAGLFWSLSQGGTLCLPQDGQVQDTLALGRLIAEQRISHCLMLPSLYAQVLEQSGEHLSSLRCAIVAGEACQAAVAARHHEVCAGAALYNEYGPTEGSVWCSLYRSRGEEQGVLPIGRAIANMRVQVLDERLQAVAPGVAGEIYIGGAGITQGYLGRPDLTAERYLPDPFGAPGSRLYRSGDIGRLNAEGELEFLGRVDHQVKIRGFRIELGEIEARLLEHPALREAAVIARQNPAGDAELVAYIVARDACPGAQTLRQHLAEHLPEHMLPGAYVVLPALPLTPNGKLDRAALPAPERGGQRAYRAPRNERESLLAGLWAEVLGVEKAGLDDHFFELGGHSLTATRLISRLRSALNIEVPVRALFLHPTLLGFAEQALPQAGAPALPPIQAVVGDSALPLSFAQERLWLFDRLHSGTSTYNVAEAVRLSGELDQPALERSFAELLRRHASLRTRFVLENGQPLQYIDAPHAFPLALLDLSGLSETEREQALRSQLDGLALQPFDLARGPLIRAGLMRLDAHNHVLWLCLHHIVTDGWSMRVLTRELIALYSAFSAGQPSPLHEPALQYADFAHWQRRQLSPEALKPQLDFWLAHLGKERPLLQLPGMRPRPALPSHRGAQHEFSLDSELTQALHGLTQQRGVTLFSTLLAAFKLLLAGHSGQHDIRIGIPIANRNQQALEGLIGFFVNTLALRSDLSGNPSFEALLVQLHDNMLAAHDHQDLPFEQLLQALPNTQQQSAPLLQVMFDLHRERILSSSEFGNLQISPIEEGSNHSTLFDLMLDIGEREHGLVATFTYSSDLFEPDHIALLAEDYRKMLRSVVQQPQATLEQLSDQLSQPPNANQRSALKAETQVYALLEDLLEQPFLDPQSNFFEQGGTSLKAVLLCARLQDLWGTAIPPQLVFLHPQLAELVRVLKPYSGGWAH</sequence>
<name>A0A1H5BTB0_PSEAG</name>
<dbReference type="GO" id="GO:0047527">
    <property type="term" value="F:2,3-dihydroxybenzoate-serine ligase activity"/>
    <property type="evidence" value="ECO:0007669"/>
    <property type="project" value="TreeGrafter"/>
</dbReference>
<dbReference type="Pfam" id="PF00501">
    <property type="entry name" value="AMP-binding"/>
    <property type="match status" value="1"/>
</dbReference>
<dbReference type="SUPFAM" id="SSF56801">
    <property type="entry name" value="Acetyl-CoA synthetase-like"/>
    <property type="match status" value="1"/>
</dbReference>
<dbReference type="PANTHER" id="PTHR45527:SF1">
    <property type="entry name" value="FATTY ACID SYNTHASE"/>
    <property type="match status" value="1"/>
</dbReference>
<dbReference type="Gene3D" id="2.30.38.10">
    <property type="entry name" value="Luciferase, Domain 3"/>
    <property type="match status" value="1"/>
</dbReference>
<dbReference type="FunFam" id="1.10.1200.10:FF:000005">
    <property type="entry name" value="Nonribosomal peptide synthetase 1"/>
    <property type="match status" value="1"/>
</dbReference>